<reference evidence="1 2" key="1">
    <citation type="journal article" date="2011" name="PLoS Genet.">
        <title>Comparative genomic analysis of human fungal pathogens causing paracoccidioidomycosis.</title>
        <authorList>
            <person name="Desjardins C.A."/>
            <person name="Champion M.D."/>
            <person name="Holder J.W."/>
            <person name="Muszewska A."/>
            <person name="Goldberg J."/>
            <person name="Bailao A.M."/>
            <person name="Brigido M.M."/>
            <person name="Ferreira M.E."/>
            <person name="Garcia A.M."/>
            <person name="Grynberg M."/>
            <person name="Gujja S."/>
            <person name="Heiman D.I."/>
            <person name="Henn M.R."/>
            <person name="Kodira C.D."/>
            <person name="Leon-Narvaez H."/>
            <person name="Longo L.V."/>
            <person name="Ma L.J."/>
            <person name="Malavazi I."/>
            <person name="Matsuo A.L."/>
            <person name="Morais F.V."/>
            <person name="Pereira M."/>
            <person name="Rodriguez-Brito S."/>
            <person name="Sakthikumar S."/>
            <person name="Salem-Izacc S.M."/>
            <person name="Sykes S.M."/>
            <person name="Teixeira M.M."/>
            <person name="Vallejo M.C."/>
            <person name="Walter M.E."/>
            <person name="Yandava C."/>
            <person name="Young S."/>
            <person name="Zeng Q."/>
            <person name="Zucker J."/>
            <person name="Felipe M.S."/>
            <person name="Goldman G.H."/>
            <person name="Haas B.J."/>
            <person name="McEwen J.G."/>
            <person name="Nino-Vega G."/>
            <person name="Puccia R."/>
            <person name="San-Blas G."/>
            <person name="Soares C.M."/>
            <person name="Birren B.W."/>
            <person name="Cuomo C.A."/>
        </authorList>
    </citation>
    <scope>NUCLEOTIDE SEQUENCE [LARGE SCALE GENOMIC DNA]</scope>
    <source>
        <strain evidence="1 2">Pb18</strain>
    </source>
</reference>
<dbReference type="HOGENOM" id="CLU_2886416_0_0_1"/>
<name>A0A0A0HTT1_PARBD</name>
<dbReference type="VEuPathDB" id="FungiDB:PADG_11844"/>
<evidence type="ECO:0000313" key="1">
    <source>
        <dbReference type="EMBL" id="KGM92052.1"/>
    </source>
</evidence>
<dbReference type="KEGG" id="pbn:PADG_11844"/>
<gene>
    <name evidence="1" type="ORF">PADG_11844</name>
</gene>
<dbReference type="InParanoid" id="A0A0A0HTT1"/>
<dbReference type="GeneID" id="22587741"/>
<dbReference type="EMBL" id="KN275961">
    <property type="protein sequence ID" value="KGM92052.1"/>
    <property type="molecule type" value="Genomic_DNA"/>
</dbReference>
<organism evidence="1 2">
    <name type="scientific">Paracoccidioides brasiliensis (strain Pb18)</name>
    <dbReference type="NCBI Taxonomy" id="502780"/>
    <lineage>
        <taxon>Eukaryota</taxon>
        <taxon>Fungi</taxon>
        <taxon>Dikarya</taxon>
        <taxon>Ascomycota</taxon>
        <taxon>Pezizomycotina</taxon>
        <taxon>Eurotiomycetes</taxon>
        <taxon>Eurotiomycetidae</taxon>
        <taxon>Onygenales</taxon>
        <taxon>Ajellomycetaceae</taxon>
        <taxon>Paracoccidioides</taxon>
    </lineage>
</organism>
<proteinExistence type="predicted"/>
<protein>
    <submittedName>
        <fullName evidence="1">Uncharacterized protein</fullName>
    </submittedName>
</protein>
<sequence length="63" mass="6972">MFATTRFARVGALASKSRNLLGARSLATVSENPLDKKVEMCNYEKVRFSRPVDLNRGASGQRV</sequence>
<dbReference type="AlphaFoldDB" id="A0A0A0HTT1"/>
<dbReference type="RefSeq" id="XP_010760562.1">
    <property type="nucleotide sequence ID" value="XM_010762260.1"/>
</dbReference>
<dbReference type="STRING" id="502780.A0A0A0HTT1"/>
<dbReference type="Proteomes" id="UP000001628">
    <property type="component" value="Unassembled WGS sequence"/>
</dbReference>
<evidence type="ECO:0000313" key="2">
    <source>
        <dbReference type="Proteomes" id="UP000001628"/>
    </source>
</evidence>
<keyword evidence="2" id="KW-1185">Reference proteome</keyword>
<accession>A0A0A0HTT1</accession>
<dbReference type="OrthoDB" id="4188455at2759"/>